<name>A0A1B9GP26_9TREE</name>
<keyword evidence="2" id="KW-1185">Reference proteome</keyword>
<protein>
    <submittedName>
        <fullName evidence="1">Uncharacterized protein</fullName>
    </submittedName>
</protein>
<dbReference type="AlphaFoldDB" id="A0A1B9GP26"/>
<proteinExistence type="predicted"/>
<gene>
    <name evidence="1" type="ORF">I316_05412</name>
</gene>
<dbReference type="Proteomes" id="UP000092666">
    <property type="component" value="Unassembled WGS sequence"/>
</dbReference>
<reference evidence="2" key="2">
    <citation type="submission" date="2013-12" db="EMBL/GenBank/DDBJ databases">
        <title>Evolution of pathogenesis and genome organization in the Tremellales.</title>
        <authorList>
            <person name="Cuomo C."/>
            <person name="Litvintseva A."/>
            <person name="Heitman J."/>
            <person name="Chen Y."/>
            <person name="Sun S."/>
            <person name="Springer D."/>
            <person name="Dromer F."/>
            <person name="Young S."/>
            <person name="Zeng Q."/>
            <person name="Chapman S."/>
            <person name="Gujja S."/>
            <person name="Saif S."/>
            <person name="Birren B."/>
        </authorList>
    </citation>
    <scope>NUCLEOTIDE SEQUENCE [LARGE SCALE GENOMIC DNA]</scope>
    <source>
        <strain evidence="2">BCC8398</strain>
    </source>
</reference>
<evidence type="ECO:0000313" key="2">
    <source>
        <dbReference type="Proteomes" id="UP000092666"/>
    </source>
</evidence>
<evidence type="ECO:0000313" key="1">
    <source>
        <dbReference type="EMBL" id="OCF32777.1"/>
    </source>
</evidence>
<accession>A0A1B9GP26</accession>
<reference evidence="1 2" key="1">
    <citation type="submission" date="2013-07" db="EMBL/GenBank/DDBJ databases">
        <title>The Genome Sequence of Cryptococcus heveanensis BCC8398.</title>
        <authorList>
            <consortium name="The Broad Institute Genome Sequencing Platform"/>
            <person name="Cuomo C."/>
            <person name="Litvintseva A."/>
            <person name="Chen Y."/>
            <person name="Heitman J."/>
            <person name="Sun S."/>
            <person name="Springer D."/>
            <person name="Dromer F."/>
            <person name="Young S.K."/>
            <person name="Zeng Q."/>
            <person name="Gargeya S."/>
            <person name="Fitzgerald M."/>
            <person name="Abouelleil A."/>
            <person name="Alvarado L."/>
            <person name="Berlin A.M."/>
            <person name="Chapman S.B."/>
            <person name="Dewar J."/>
            <person name="Goldberg J."/>
            <person name="Griggs A."/>
            <person name="Gujja S."/>
            <person name="Hansen M."/>
            <person name="Howarth C."/>
            <person name="Imamovic A."/>
            <person name="Larimer J."/>
            <person name="McCowan C."/>
            <person name="Murphy C."/>
            <person name="Pearson M."/>
            <person name="Priest M."/>
            <person name="Roberts A."/>
            <person name="Saif S."/>
            <person name="Shea T."/>
            <person name="Sykes S."/>
            <person name="Wortman J."/>
            <person name="Nusbaum C."/>
            <person name="Birren B."/>
        </authorList>
    </citation>
    <scope>NUCLEOTIDE SEQUENCE [LARGE SCALE GENOMIC DNA]</scope>
    <source>
        <strain evidence="1 2">BCC8398</strain>
    </source>
</reference>
<dbReference type="EMBL" id="KV700128">
    <property type="protein sequence ID" value="OCF32777.1"/>
    <property type="molecule type" value="Genomic_DNA"/>
</dbReference>
<organism evidence="1 2">
    <name type="scientific">Kwoniella heveanensis BCC8398</name>
    <dbReference type="NCBI Taxonomy" id="1296120"/>
    <lineage>
        <taxon>Eukaryota</taxon>
        <taxon>Fungi</taxon>
        <taxon>Dikarya</taxon>
        <taxon>Basidiomycota</taxon>
        <taxon>Agaricomycotina</taxon>
        <taxon>Tremellomycetes</taxon>
        <taxon>Tremellales</taxon>
        <taxon>Cryptococcaceae</taxon>
        <taxon>Kwoniella</taxon>
    </lineage>
</organism>
<sequence length="106" mass="11634">MPRVVVKESDHQTTADGYVQSLDDNLDNWDFLVERGGGSVGLRGVLMDPKGALSSQIHAAIEGGNGSRPPYLLRTAIDRAALVNTMHRKALKRDVDGIQYMVKRTD</sequence>